<dbReference type="GO" id="GO:0004784">
    <property type="term" value="F:superoxide dismutase activity"/>
    <property type="evidence" value="ECO:0007669"/>
    <property type="project" value="InterPro"/>
</dbReference>
<gene>
    <name evidence="1" type="ORF">METZ01_LOCUS132371</name>
</gene>
<proteinExistence type="predicted"/>
<sequence length="151" mass="16786">MEIISVLKKMLPVVDVNAHCDIPCGIYDPITAKIGAQTVLKMSVRIESLDSSDDVNTFSRYVAVKEEHAQAVKNELNILWSDYFKPEHLADHPNLHDLFWNANKLAGANKQGVSSDSAKQLVDAVDEIARIFWQTKGVAYSDPNAEVRYGA</sequence>
<dbReference type="SUPFAM" id="SSF109770">
    <property type="entry name" value="Nickel-containing superoxide dismutase, NiSOD"/>
    <property type="match status" value="1"/>
</dbReference>
<accession>A0A381YSQ0</accession>
<dbReference type="InterPro" id="IPR014123">
    <property type="entry name" value="Superoxide_dismutase_Ni-type"/>
</dbReference>
<evidence type="ECO:0000313" key="1">
    <source>
        <dbReference type="EMBL" id="SVA79517.1"/>
    </source>
</evidence>
<dbReference type="Gene3D" id="1.20.120.400">
    <property type="entry name" value="Nickel-containing superoxide dismutase"/>
    <property type="match status" value="1"/>
</dbReference>
<protein>
    <recommendedName>
        <fullName evidence="2">Superoxide dismutase, Ni</fullName>
    </recommendedName>
</protein>
<dbReference type="Pfam" id="PF09055">
    <property type="entry name" value="Sod_Ni"/>
    <property type="match status" value="1"/>
</dbReference>
<name>A0A381YSQ0_9ZZZZ</name>
<dbReference type="NCBIfam" id="TIGR02753">
    <property type="entry name" value="sodN"/>
    <property type="match status" value="1"/>
</dbReference>
<organism evidence="1">
    <name type="scientific">marine metagenome</name>
    <dbReference type="NCBI Taxonomy" id="408172"/>
    <lineage>
        <taxon>unclassified sequences</taxon>
        <taxon>metagenomes</taxon>
        <taxon>ecological metagenomes</taxon>
    </lineage>
</organism>
<evidence type="ECO:0008006" key="2">
    <source>
        <dbReference type="Google" id="ProtNLM"/>
    </source>
</evidence>
<dbReference type="GO" id="GO:0016151">
    <property type="term" value="F:nickel cation binding"/>
    <property type="evidence" value="ECO:0007669"/>
    <property type="project" value="InterPro"/>
</dbReference>
<reference evidence="1" key="1">
    <citation type="submission" date="2018-05" db="EMBL/GenBank/DDBJ databases">
        <authorList>
            <person name="Lanie J.A."/>
            <person name="Ng W.-L."/>
            <person name="Kazmierczak K.M."/>
            <person name="Andrzejewski T.M."/>
            <person name="Davidsen T.M."/>
            <person name="Wayne K.J."/>
            <person name="Tettelin H."/>
            <person name="Glass J.I."/>
            <person name="Rusch D."/>
            <person name="Podicherti R."/>
            <person name="Tsui H.-C.T."/>
            <person name="Winkler M.E."/>
        </authorList>
    </citation>
    <scope>NUCLEOTIDE SEQUENCE</scope>
</reference>
<dbReference type="EMBL" id="UINC01018858">
    <property type="protein sequence ID" value="SVA79517.1"/>
    <property type="molecule type" value="Genomic_DNA"/>
</dbReference>
<dbReference type="InterPro" id="IPR036502">
    <property type="entry name" value="NiSOD_sf"/>
</dbReference>
<dbReference type="AlphaFoldDB" id="A0A381YSQ0"/>